<organism evidence="1">
    <name type="scientific">marine sediment metagenome</name>
    <dbReference type="NCBI Taxonomy" id="412755"/>
    <lineage>
        <taxon>unclassified sequences</taxon>
        <taxon>metagenomes</taxon>
        <taxon>ecological metagenomes</taxon>
    </lineage>
</organism>
<proteinExistence type="predicted"/>
<name>X1GJE9_9ZZZZ</name>
<gene>
    <name evidence="1" type="ORF">S03H2_30683</name>
</gene>
<evidence type="ECO:0000313" key="1">
    <source>
        <dbReference type="EMBL" id="GAH58031.1"/>
    </source>
</evidence>
<dbReference type="EMBL" id="BARU01018569">
    <property type="protein sequence ID" value="GAH58031.1"/>
    <property type="molecule type" value="Genomic_DNA"/>
</dbReference>
<comment type="caution">
    <text evidence="1">The sequence shown here is derived from an EMBL/GenBank/DDBJ whole genome shotgun (WGS) entry which is preliminary data.</text>
</comment>
<accession>X1GJE9</accession>
<dbReference type="AlphaFoldDB" id="X1GJE9"/>
<sequence>STGLSYLRDRLSLYKSSDVSLNKNYLKRVVLEEL</sequence>
<reference evidence="1" key="1">
    <citation type="journal article" date="2014" name="Front. Microbiol.">
        <title>High frequency of phylogenetically diverse reductive dehalogenase-homologous genes in deep subseafloor sedimentary metagenomes.</title>
        <authorList>
            <person name="Kawai M."/>
            <person name="Futagami T."/>
            <person name="Toyoda A."/>
            <person name="Takaki Y."/>
            <person name="Nishi S."/>
            <person name="Hori S."/>
            <person name="Arai W."/>
            <person name="Tsubouchi T."/>
            <person name="Morono Y."/>
            <person name="Uchiyama I."/>
            <person name="Ito T."/>
            <person name="Fujiyama A."/>
            <person name="Inagaki F."/>
            <person name="Takami H."/>
        </authorList>
    </citation>
    <scope>NUCLEOTIDE SEQUENCE</scope>
    <source>
        <strain evidence="1">Expedition CK06-06</strain>
    </source>
</reference>
<protein>
    <submittedName>
        <fullName evidence="1">Uncharacterized protein</fullName>
    </submittedName>
</protein>
<feature type="non-terminal residue" evidence="1">
    <location>
        <position position="1"/>
    </location>
</feature>